<accession>A0A3S8SDP6</accession>
<reference evidence="1 2" key="1">
    <citation type="submission" date="2017-02" db="EMBL/GenBank/DDBJ databases">
        <title>Complete genome sequence of Lactobacillus helveticus.</title>
        <authorList>
            <person name="Kim J.F."/>
            <person name="Chung Y."/>
            <person name="Kwak M."/>
        </authorList>
    </citation>
    <scope>NUCLEOTIDE SEQUENCE [LARGE SCALE GENOMIC DNA]</scope>
    <source>
        <strain evidence="1 2">LH5</strain>
    </source>
</reference>
<dbReference type="Proteomes" id="UP000267945">
    <property type="component" value="Chromosome"/>
</dbReference>
<protein>
    <submittedName>
        <fullName evidence="1">Uncharacterized protein</fullName>
    </submittedName>
</protein>
<evidence type="ECO:0000313" key="2">
    <source>
        <dbReference type="Proteomes" id="UP000267945"/>
    </source>
</evidence>
<dbReference type="EMBL" id="CP019581">
    <property type="protein sequence ID" value="AZK91925.1"/>
    <property type="molecule type" value="Genomic_DNA"/>
</dbReference>
<evidence type="ECO:0000313" key="1">
    <source>
        <dbReference type="EMBL" id="AZK91925.1"/>
    </source>
</evidence>
<proteinExistence type="predicted"/>
<gene>
    <name evidence="1" type="ORF">LH5_01694</name>
</gene>
<sequence>MFVCERMFEFSIILAVEKLKWWLSWKGDGAYE</sequence>
<name>A0A3S8SDP6_LACHE</name>
<organism evidence="1 2">
    <name type="scientific">Lactobacillus helveticus</name>
    <name type="common">Lactobacillus suntoryeus</name>
    <dbReference type="NCBI Taxonomy" id="1587"/>
    <lineage>
        <taxon>Bacteria</taxon>
        <taxon>Bacillati</taxon>
        <taxon>Bacillota</taxon>
        <taxon>Bacilli</taxon>
        <taxon>Lactobacillales</taxon>
        <taxon>Lactobacillaceae</taxon>
        <taxon>Lactobacillus</taxon>
    </lineage>
</organism>
<dbReference type="AlphaFoldDB" id="A0A3S8SDP6"/>